<protein>
    <submittedName>
        <fullName evidence="1">Uncharacterized protein</fullName>
    </submittedName>
</protein>
<dbReference type="Proteomes" id="UP000070319">
    <property type="component" value="Unassembled WGS sequence"/>
</dbReference>
<gene>
    <name evidence="1" type="ORF">HMPREF2531_04233</name>
</gene>
<dbReference type="AlphaFoldDB" id="A0A139KWU9"/>
<dbReference type="EMBL" id="LTDF01000155">
    <property type="protein sequence ID" value="KXT43669.1"/>
    <property type="molecule type" value="Genomic_DNA"/>
</dbReference>
<evidence type="ECO:0000313" key="1">
    <source>
        <dbReference type="EMBL" id="KXT43669.1"/>
    </source>
</evidence>
<sequence length="47" mass="5716">MTDLQHNMDISRVPEPIEKDYARIKRYKKEYNVLLDMIRELCESESN</sequence>
<accession>A0A139KWU9</accession>
<proteinExistence type="predicted"/>
<organism evidence="1">
    <name type="scientific">Bacteroides intestinalis</name>
    <dbReference type="NCBI Taxonomy" id="329854"/>
    <lineage>
        <taxon>Bacteria</taxon>
        <taxon>Pseudomonadati</taxon>
        <taxon>Bacteroidota</taxon>
        <taxon>Bacteroidia</taxon>
        <taxon>Bacteroidales</taxon>
        <taxon>Bacteroidaceae</taxon>
        <taxon>Bacteroides</taxon>
    </lineage>
</organism>
<reference evidence="1 2" key="1">
    <citation type="submission" date="2016-02" db="EMBL/GenBank/DDBJ databases">
        <authorList>
            <person name="Wen L."/>
            <person name="He K."/>
            <person name="Yang H."/>
        </authorList>
    </citation>
    <scope>NUCLEOTIDE SEQUENCE [LARGE SCALE GENOMIC DNA]</scope>
    <source>
        <strain evidence="1 2">KLE1704</strain>
    </source>
</reference>
<evidence type="ECO:0000313" key="2">
    <source>
        <dbReference type="Proteomes" id="UP000070319"/>
    </source>
</evidence>
<comment type="caution">
    <text evidence="1">The sequence shown here is derived from an EMBL/GenBank/DDBJ whole genome shotgun (WGS) entry which is preliminary data.</text>
</comment>
<dbReference type="PATRIC" id="fig|329854.7.peg.4306"/>
<name>A0A139KWU9_9BACE</name>